<evidence type="ECO:0000259" key="2">
    <source>
        <dbReference type="Pfam" id="PF25431"/>
    </source>
</evidence>
<dbReference type="EMBL" id="CAGKOT010000020">
    <property type="protein sequence ID" value="CAB5364500.1"/>
    <property type="molecule type" value="Genomic_DNA"/>
</dbReference>
<dbReference type="Proteomes" id="UP000684084">
    <property type="component" value="Unassembled WGS sequence"/>
</dbReference>
<accession>A0A915Z8C0</accession>
<dbReference type="AlphaFoldDB" id="A0A915Z8C0"/>
<dbReference type="InterPro" id="IPR008906">
    <property type="entry name" value="HATC_C_dom"/>
</dbReference>
<evidence type="ECO:0000259" key="1">
    <source>
        <dbReference type="Pfam" id="PF05699"/>
    </source>
</evidence>
<dbReference type="OrthoDB" id="2394878at2759"/>
<dbReference type="PANTHER" id="PTHR46880:SF5">
    <property type="entry name" value="DUF4371 DOMAIN-CONTAINING PROTEIN"/>
    <property type="match status" value="1"/>
</dbReference>
<dbReference type="Pfam" id="PF25431">
    <property type="entry name" value="zf-C17orf113"/>
    <property type="match status" value="1"/>
</dbReference>
<feature type="domain" description="HAT C-terminal dimerisation" evidence="1">
    <location>
        <begin position="611"/>
        <end position="663"/>
    </location>
</feature>
<dbReference type="VEuPathDB" id="FungiDB:RhiirFUN_012423"/>
<evidence type="ECO:0000313" key="4">
    <source>
        <dbReference type="Proteomes" id="UP000684084"/>
    </source>
</evidence>
<name>A0A915Z8C0_9GLOM</name>
<dbReference type="VEuPathDB" id="FungiDB:RhiirFUN_021317"/>
<evidence type="ECO:0008006" key="5">
    <source>
        <dbReference type="Google" id="ProtNLM"/>
    </source>
</evidence>
<organism evidence="3 4">
    <name type="scientific">Rhizophagus irregularis</name>
    <dbReference type="NCBI Taxonomy" id="588596"/>
    <lineage>
        <taxon>Eukaryota</taxon>
        <taxon>Fungi</taxon>
        <taxon>Fungi incertae sedis</taxon>
        <taxon>Mucoromycota</taxon>
        <taxon>Glomeromycotina</taxon>
        <taxon>Glomeromycetes</taxon>
        <taxon>Glomerales</taxon>
        <taxon>Glomeraceae</taxon>
        <taxon>Rhizophagus</taxon>
    </lineage>
</organism>
<dbReference type="GO" id="GO:0046983">
    <property type="term" value="F:protein dimerization activity"/>
    <property type="evidence" value="ECO:0007669"/>
    <property type="project" value="InterPro"/>
</dbReference>
<dbReference type="PANTHER" id="PTHR46880">
    <property type="entry name" value="RAS-ASSOCIATING DOMAIN-CONTAINING PROTEIN"/>
    <property type="match status" value="1"/>
</dbReference>
<dbReference type="InterPro" id="IPR057456">
    <property type="entry name" value="Znf_C17orf113"/>
</dbReference>
<dbReference type="Pfam" id="PF05699">
    <property type="entry name" value="Dimer_Tnp_hAT"/>
    <property type="match status" value="1"/>
</dbReference>
<sequence length="692" mass="81225">MSLLQYGFKCKKINRNDIFQEDQISEDEDNSNKDVKKLRINDKTFKSKWLAEFSWLRYDEINKKMYCTLCMRHKKKNKFATEGATNISRKSAIKEHINTEDHKDTEKLEKARIQMELLQKEHFSSNANTNHIIGIMRAVYFLAKKNLPLKLLPSIVELIKESNSPNLLNGTITYTNHISGHEFLEAISDTIKEEIWDELSNVTAFGVMIDESTDITTTKHLDIYASYVTKKGILKTRFLCIVPLTSCNAEGITKVLVDIFEKRKILSKLVAFASDGASVMLGKNEGVAAKLSRICTYPLIVNHCVTHRLALACKDAKKELRFYEEIESLVRKFYNYFKNSCSHIQQLQEIQSLLDDPILKIKKLYEIRWLAWYDAIKNICNSIPALLRIFKESKNKDGRELYERLTSWRILAFLYYFYNILEHVTQLSKFLQKRNLKFSDIDPMIQVTINSIQKEYILLDQNQRFGQKVQTFIDETNPFGNSSIKYMNNDLSFIEQDYDDFTIDILEYSTSIVNELQQRFPTRQLFTSMKILNPREWPKESQELLWFGDNELENILKYYECPNFYNNIQLPAIFDINKCREEWARFKMIITNNFASNDIEVILPLLIEDYIDVFPNIIKLIQIAYCIPFSSVECERGFSRQNKIKTKDRNSLATNTLDMLMCISLEGPESKEFNYNRAYTIWSNQKRRTGFK</sequence>
<evidence type="ECO:0000313" key="3">
    <source>
        <dbReference type="EMBL" id="CAB5364500.1"/>
    </source>
</evidence>
<gene>
    <name evidence="3" type="ORF">CHRIB12_LOCUS9971</name>
</gene>
<dbReference type="VEuPathDB" id="FungiDB:RhiirFUN_005825"/>
<feature type="domain" description="C17orf113 probable zinc finger" evidence="2">
    <location>
        <begin position="53"/>
        <end position="112"/>
    </location>
</feature>
<reference evidence="3" key="1">
    <citation type="submission" date="2020-05" db="EMBL/GenBank/DDBJ databases">
        <authorList>
            <person name="Rincon C."/>
            <person name="Sanders R I."/>
            <person name="Robbins C."/>
            <person name="Chaturvedi A."/>
        </authorList>
    </citation>
    <scope>NUCLEOTIDE SEQUENCE</scope>
    <source>
        <strain evidence="3">CHB12</strain>
    </source>
</reference>
<protein>
    <recommendedName>
        <fullName evidence="5">Zinc finger protein 862-like</fullName>
    </recommendedName>
</protein>
<proteinExistence type="predicted"/>
<comment type="caution">
    <text evidence="3">The sequence shown here is derived from an EMBL/GenBank/DDBJ whole genome shotgun (WGS) entry which is preliminary data.</text>
</comment>